<dbReference type="PANTHER" id="PTHR26379">
    <property type="entry name" value="BTB/POZ AND MATH DOMAIN-CONTAINING PROTEIN 1"/>
    <property type="match status" value="1"/>
</dbReference>
<dbReference type="InterPro" id="IPR002083">
    <property type="entry name" value="MATH/TRAF_dom"/>
</dbReference>
<comment type="similarity">
    <text evidence="2">Belongs to the Tdpoz family.</text>
</comment>
<dbReference type="SMART" id="SM00225">
    <property type="entry name" value="BTB"/>
    <property type="match status" value="1"/>
</dbReference>
<protein>
    <recommendedName>
        <fullName evidence="3">BTB domain-containing protein</fullName>
    </recommendedName>
</protein>
<dbReference type="InterPro" id="IPR011333">
    <property type="entry name" value="SKP1/BTB/POZ_sf"/>
</dbReference>
<gene>
    <name evidence="4" type="ORF">URODEC1_LOCUS12165</name>
</gene>
<organism evidence="4 5">
    <name type="scientific">Urochloa decumbens</name>
    <dbReference type="NCBI Taxonomy" id="240449"/>
    <lineage>
        <taxon>Eukaryota</taxon>
        <taxon>Viridiplantae</taxon>
        <taxon>Streptophyta</taxon>
        <taxon>Embryophyta</taxon>
        <taxon>Tracheophyta</taxon>
        <taxon>Spermatophyta</taxon>
        <taxon>Magnoliopsida</taxon>
        <taxon>Liliopsida</taxon>
        <taxon>Poales</taxon>
        <taxon>Poaceae</taxon>
        <taxon>PACMAD clade</taxon>
        <taxon>Panicoideae</taxon>
        <taxon>Panicodae</taxon>
        <taxon>Paniceae</taxon>
        <taxon>Melinidinae</taxon>
        <taxon>Urochloa</taxon>
    </lineage>
</organism>
<dbReference type="SUPFAM" id="SSF54695">
    <property type="entry name" value="POZ domain"/>
    <property type="match status" value="1"/>
</dbReference>
<evidence type="ECO:0000256" key="1">
    <source>
        <dbReference type="ARBA" id="ARBA00004906"/>
    </source>
</evidence>
<accession>A0ABC8WBV9</accession>
<dbReference type="AlphaFoldDB" id="A0ABC8WBV9"/>
<keyword evidence="5" id="KW-1185">Reference proteome</keyword>
<dbReference type="CDD" id="cd00121">
    <property type="entry name" value="MATH"/>
    <property type="match status" value="1"/>
</dbReference>
<evidence type="ECO:0000313" key="5">
    <source>
        <dbReference type="Proteomes" id="UP001497457"/>
    </source>
</evidence>
<dbReference type="Gene3D" id="3.30.710.10">
    <property type="entry name" value="Potassium Channel Kv1.1, Chain A"/>
    <property type="match status" value="1"/>
</dbReference>
<dbReference type="EMBL" id="OZ075122">
    <property type="protein sequence ID" value="CAL4906536.1"/>
    <property type="molecule type" value="Genomic_DNA"/>
</dbReference>
<dbReference type="InterPro" id="IPR045005">
    <property type="entry name" value="BPM1-6"/>
</dbReference>
<comment type="pathway">
    <text evidence="1">Protein modification; protein ubiquitination.</text>
</comment>
<dbReference type="Proteomes" id="UP001497457">
    <property type="component" value="Chromosome 12b"/>
</dbReference>
<dbReference type="PANTHER" id="PTHR26379:SF180">
    <property type="entry name" value="TRAF TRANSCRIPTION FACTOR"/>
    <property type="match status" value="1"/>
</dbReference>
<evidence type="ECO:0000313" key="4">
    <source>
        <dbReference type="EMBL" id="CAL4906536.1"/>
    </source>
</evidence>
<sequence length="314" mass="34845">MNMKHTCTGLPLEVRYVHLFNIDDFSVPKAAVWNNKDCIKSRCTVDGYDWEIRFYPAHHTFATTRYLVALELAFAGEASRRCRVTATLTGRLVDYQSCCLRPIEGARTASQAFKGPSDPTLLVYIGSGRDHAHSLKTPRSLTVECTVGVNILAARSPVFMAEFFGAMAERNAERVEIQDIDPAAFEAMLCFIYTDMLPNEVDKQQAEAGTVMLQHLLVAADRYGLDRLKVICEERLSLGIDIETAASTLALAERHNCLGLKADCVEFIARRSAKNLDAVMETEGYKQLEAISPSVLTELLKAANGRKRKSSDSN</sequence>
<dbReference type="Gene3D" id="1.25.40.420">
    <property type="match status" value="1"/>
</dbReference>
<evidence type="ECO:0000256" key="2">
    <source>
        <dbReference type="ARBA" id="ARBA00010846"/>
    </source>
</evidence>
<dbReference type="Pfam" id="PF00651">
    <property type="entry name" value="BTB"/>
    <property type="match status" value="1"/>
</dbReference>
<dbReference type="Pfam" id="PF24570">
    <property type="entry name" value="BACK_BPM_SPOP"/>
    <property type="match status" value="1"/>
</dbReference>
<dbReference type="InterPro" id="IPR000210">
    <property type="entry name" value="BTB/POZ_dom"/>
</dbReference>
<name>A0ABC8WBV9_9POAL</name>
<dbReference type="SUPFAM" id="SSF49599">
    <property type="entry name" value="TRAF domain-like"/>
    <property type="match status" value="1"/>
</dbReference>
<feature type="domain" description="BTB" evidence="3">
    <location>
        <begin position="151"/>
        <end position="201"/>
    </location>
</feature>
<dbReference type="InterPro" id="IPR056423">
    <property type="entry name" value="BACK_BPM_SPOP"/>
</dbReference>
<dbReference type="PROSITE" id="PS50097">
    <property type="entry name" value="BTB"/>
    <property type="match status" value="1"/>
</dbReference>
<evidence type="ECO:0000259" key="3">
    <source>
        <dbReference type="PROSITE" id="PS50097"/>
    </source>
</evidence>
<reference evidence="4" key="1">
    <citation type="submission" date="2024-10" db="EMBL/GenBank/DDBJ databases">
        <authorList>
            <person name="Ryan C."/>
        </authorList>
    </citation>
    <scope>NUCLEOTIDE SEQUENCE [LARGE SCALE GENOMIC DNA]</scope>
</reference>
<proteinExistence type="inferred from homology"/>